<dbReference type="AlphaFoldDB" id="A0A0W0CD20"/>
<dbReference type="Proteomes" id="UP000054886">
    <property type="component" value="Unassembled WGS sequence"/>
</dbReference>
<protein>
    <submittedName>
        <fullName evidence="1">Uncharacterized protein</fullName>
    </submittedName>
</protein>
<sequence>MVLHVRIDNLPPDKSWSQVRQLVGSIVPPSLVLQVKMLPPMSSMVPPFQLIKSCVVTLKGNIDQMTLQNLLMGINSYQWDYFDLYGYVIPYPMDMNVDYSNSNPLSTSPSVDTSNEDYMFMGSPTNQSLYYMPQSPPGSGLVSPPAGTTMTMPPPGAPPPVAFEYMMPPASRYIYQERPHANFSAGPAFHYGGYHRYNRHSNDRNGNYSSDSTDGYTKDILPLLNRDRPTDLNMISKDMLRTKNPDANSTRLKQIFNEISFRKQMTNRGMWQLKLENFPPFIQLDSLEPLSPQEPKVDVDIVLESNKIEKFGRLRWSILKDYIKLKCPKLLSLCESSTVDTGNGVLVSNVNNTREFYVGVYEDHEEQKVIDVINPETDKNYVGNISIEPGRYRAKVVRYSAVVGFHDKEICDLCLTALQGQEYLLGYKLQASELPPFEEEEKAN</sequence>
<evidence type="ECO:0000313" key="1">
    <source>
        <dbReference type="EMBL" id="KTA97416.1"/>
    </source>
</evidence>
<proteinExistence type="predicted"/>
<accession>A0A0W0CD20</accession>
<organism evidence="1 2">
    <name type="scientific">Candida glabrata</name>
    <name type="common">Yeast</name>
    <name type="synonym">Torulopsis glabrata</name>
    <dbReference type="NCBI Taxonomy" id="5478"/>
    <lineage>
        <taxon>Eukaryota</taxon>
        <taxon>Fungi</taxon>
        <taxon>Dikarya</taxon>
        <taxon>Ascomycota</taxon>
        <taxon>Saccharomycotina</taxon>
        <taxon>Saccharomycetes</taxon>
        <taxon>Saccharomycetales</taxon>
        <taxon>Saccharomycetaceae</taxon>
        <taxon>Nakaseomyces</taxon>
    </lineage>
</organism>
<dbReference type="VEuPathDB" id="FungiDB:B1J91_M12474g"/>
<name>A0A0W0CD20_CANGB</name>
<comment type="caution">
    <text evidence="1">The sequence shown here is derived from an EMBL/GenBank/DDBJ whole genome shotgun (WGS) entry which is preliminary data.</text>
</comment>
<gene>
    <name evidence="1" type="ORF">AO440_004389</name>
</gene>
<reference evidence="1 2" key="1">
    <citation type="submission" date="2015-10" db="EMBL/GenBank/DDBJ databases">
        <title>Draft genomes sequences of Candida glabrata isolates 1A, 1B, 2A, 2B, 3A and 3B.</title>
        <authorList>
            <person name="Haavelsrud O.E."/>
            <person name="Gaustad P."/>
        </authorList>
    </citation>
    <scope>NUCLEOTIDE SEQUENCE [LARGE SCALE GENOMIC DNA]</scope>
    <source>
        <strain evidence="1">910700640</strain>
    </source>
</reference>
<dbReference type="EMBL" id="LLZZ01000161">
    <property type="protein sequence ID" value="KTA97416.1"/>
    <property type="molecule type" value="Genomic_DNA"/>
</dbReference>
<dbReference type="VEuPathDB" id="FungiDB:CAGL0M12474g"/>
<dbReference type="VEuPathDB" id="FungiDB:GWK60_M12397"/>
<dbReference type="VEuPathDB" id="FungiDB:GVI51_M12441"/>
<evidence type="ECO:0000313" key="2">
    <source>
        <dbReference type="Proteomes" id="UP000054886"/>
    </source>
</evidence>